<protein>
    <submittedName>
        <fullName evidence="4">Glycosyltransferase family 4 protein</fullName>
    </submittedName>
</protein>
<dbReference type="EMBL" id="JABEPQ010000002">
    <property type="protein sequence ID" value="NNM46408.1"/>
    <property type="molecule type" value="Genomic_DNA"/>
</dbReference>
<accession>A0A849HG62</accession>
<evidence type="ECO:0000256" key="2">
    <source>
        <dbReference type="ARBA" id="ARBA00022679"/>
    </source>
</evidence>
<dbReference type="Pfam" id="PF13439">
    <property type="entry name" value="Glyco_transf_4"/>
    <property type="match status" value="1"/>
</dbReference>
<evidence type="ECO:0000256" key="1">
    <source>
        <dbReference type="ARBA" id="ARBA00022676"/>
    </source>
</evidence>
<gene>
    <name evidence="4" type="ORF">HJG52_10360</name>
</gene>
<dbReference type="Gene3D" id="3.40.50.2000">
    <property type="entry name" value="Glycogen Phosphorylase B"/>
    <property type="match status" value="2"/>
</dbReference>
<keyword evidence="1" id="KW-0328">Glycosyltransferase</keyword>
<dbReference type="GO" id="GO:0016757">
    <property type="term" value="F:glycosyltransferase activity"/>
    <property type="evidence" value="ECO:0007669"/>
    <property type="project" value="UniProtKB-KW"/>
</dbReference>
<evidence type="ECO:0000259" key="3">
    <source>
        <dbReference type="Pfam" id="PF13439"/>
    </source>
</evidence>
<dbReference type="SUPFAM" id="SSF53756">
    <property type="entry name" value="UDP-Glycosyltransferase/glycogen phosphorylase"/>
    <property type="match status" value="1"/>
</dbReference>
<evidence type="ECO:0000313" key="5">
    <source>
        <dbReference type="Proteomes" id="UP000588586"/>
    </source>
</evidence>
<comment type="caution">
    <text evidence="4">The sequence shown here is derived from an EMBL/GenBank/DDBJ whole genome shotgun (WGS) entry which is preliminary data.</text>
</comment>
<dbReference type="InterPro" id="IPR028098">
    <property type="entry name" value="Glyco_trans_4-like_N"/>
</dbReference>
<evidence type="ECO:0000313" key="4">
    <source>
        <dbReference type="EMBL" id="NNM46408.1"/>
    </source>
</evidence>
<dbReference type="Proteomes" id="UP000588586">
    <property type="component" value="Unassembled WGS sequence"/>
</dbReference>
<proteinExistence type="predicted"/>
<sequence>MPVSAPRILCISLSPLTRDARVLRQIDALARHGEVTTVGYGPAPAAATEHLQVEDSLNSLPRTPLGVLKLATRRLHSAELDAPGLRRGLELVGDRTFDLVVANDARSLPLAHRVARGAPVWADMHEWAAEEFSHVRTWRLLVGPLMEHVCREYLPRSAAVTTVCEPLADRYTEHYGVPCEVIRNAGPWRDLAPTPVADDRIRLVHSGAAIRGRNLEMLIEATLELPQCTLDLYLVPAADGGRYLAELERLAGGSDRITIHDPVAPADLPATLNAYDVGAFCMPPINVNAEYALPNKFFDFVQARLAHAVGPAPEMARLVRHYDLGVVSTDFDKDSFVTALKGLDAASVRAGKQASHEHAHDLSSERDVLVVDGIVERLLSSGS</sequence>
<organism evidence="4 5">
    <name type="scientific">Knoellia koreensis</name>
    <dbReference type="NCBI Taxonomy" id="2730921"/>
    <lineage>
        <taxon>Bacteria</taxon>
        <taxon>Bacillati</taxon>
        <taxon>Actinomycetota</taxon>
        <taxon>Actinomycetes</taxon>
        <taxon>Micrococcales</taxon>
        <taxon>Intrasporangiaceae</taxon>
        <taxon>Knoellia</taxon>
    </lineage>
</organism>
<keyword evidence="2 4" id="KW-0808">Transferase</keyword>
<feature type="domain" description="Glycosyltransferase subfamily 4-like N-terminal" evidence="3">
    <location>
        <begin position="22"/>
        <end position="184"/>
    </location>
</feature>
<name>A0A849HG62_9MICO</name>
<keyword evidence="5" id="KW-1185">Reference proteome</keyword>
<reference evidence="4 5" key="1">
    <citation type="submission" date="2020-04" db="EMBL/GenBank/DDBJ databases">
        <title>Knoellia sp. isolate from air conditioner.</title>
        <authorList>
            <person name="Chea S."/>
            <person name="Kim D.-U."/>
        </authorList>
    </citation>
    <scope>NUCLEOTIDE SEQUENCE [LARGE SCALE GENOMIC DNA]</scope>
    <source>
        <strain evidence="4 5">DB2414S</strain>
    </source>
</reference>
<dbReference type="AlphaFoldDB" id="A0A849HG62"/>